<feature type="compositionally biased region" description="Polar residues" evidence="7">
    <location>
        <begin position="468"/>
        <end position="496"/>
    </location>
</feature>
<dbReference type="InterPro" id="IPR011990">
    <property type="entry name" value="TPR-like_helical_dom_sf"/>
</dbReference>
<dbReference type="InterPro" id="IPR036852">
    <property type="entry name" value="Peptidase_S8/S53_dom_sf"/>
</dbReference>
<evidence type="ECO:0000256" key="6">
    <source>
        <dbReference type="RuleBase" id="RU003355"/>
    </source>
</evidence>
<evidence type="ECO:0000256" key="5">
    <source>
        <dbReference type="PROSITE-ProRule" id="PRU01240"/>
    </source>
</evidence>
<sequence length="983" mass="107581">MPGNQIGVRHLNYEIPSELEGDYKKCENRRWKAATAVREGDLVKAIDLLKINLEWCKSHLSTDPIHPMTLWHLAELGIRLISVGRFNEAIIYVGEAYDIREAIDPEGEDTLKILAHYARALIGDKHLDLAAGQYETLWGNYQKARGVKDEETLVTGRQAARCWFHAAVVETATEAEKPKFLKKAQEIYKYVLATWELKEPAGSINVIETRADLAINYATLKEYPTAESMFQQCLAGLAVLQAKKGQQPKNQEVENLCRVWLNTVQAQLKAEQGRKEEEAKRAEEAKKAEDEAKEKRGQQNMRRIREIRDMQVEMKRKEELKRQEELKKQEEAKQQDEAKAKEKQRAETGNVGKTTGEVAHKAEPHTNEKSLGTTQSSQPPDTGGDGPVKVSAPGRRRLKTPGLAPADPKEPAATSPTCLGNDLAQQIGSRVRQSKSCENISSGDRPSRNEERVPKRSASAQPRDGEENGSTNMVFSTSTKTPVITINQTPVTTFSRMAQPVPIQGGPSQGRQEKTLSSSAPDKQSLISQDTPHAGRPSASARSLAIQKPRARSSSTSRSGGPESGSLKEPGDKRHRKSRSIPPTESKARDLGIKSAPGEHVLGEKLSEKLEEPTPKPVSVRPRIQQTQNVEIWFADIERINEEIFKPYRRQAGKRVKVGILDTGIDMKNTAFKEEEVQQRIKKRFDFCDPNGKGTGRDKCGHGTHCVALINRIAPAADIYVGRVALDFDSGLDEKVVAKAISVALGPKGPGDASKNWDVDILSLSLGFQHFSEAIEAALQTSVRKGKIILAAASNNGTLRAMAYPAWDSNVIPINSANGRGRPSDFNPPAAPGKTLTILGENVPSAWITTTTTTIATTNMTGPGGAGALELAAAEVLDLAPTRRMSGTSVATPIAAGIVALLLELAMIEVPDDRVTQATLCDVLPHLRRQAGLNELLMRRAAGTGDFLNIVPMDLLNPILTVGENAAVIKGILARKFRFEQLV</sequence>
<dbReference type="EMBL" id="MU857000">
    <property type="protein sequence ID" value="KAK4151792.1"/>
    <property type="molecule type" value="Genomic_DNA"/>
</dbReference>
<dbReference type="PANTHER" id="PTHR43806">
    <property type="entry name" value="PEPTIDASE S8"/>
    <property type="match status" value="1"/>
</dbReference>
<feature type="compositionally biased region" description="Polar residues" evidence="7">
    <location>
        <begin position="515"/>
        <end position="531"/>
    </location>
</feature>
<dbReference type="CDD" id="cd00306">
    <property type="entry name" value="Peptidases_S8_S53"/>
    <property type="match status" value="1"/>
</dbReference>
<comment type="similarity">
    <text evidence="1 5 6">Belongs to the peptidase S8 family.</text>
</comment>
<dbReference type="SUPFAM" id="SSF52743">
    <property type="entry name" value="Subtilisin-like"/>
    <property type="match status" value="1"/>
</dbReference>
<feature type="compositionally biased region" description="Polar residues" evidence="7">
    <location>
        <begin position="369"/>
        <end position="380"/>
    </location>
</feature>
<reference evidence="9" key="2">
    <citation type="submission" date="2023-05" db="EMBL/GenBank/DDBJ databases">
        <authorList>
            <consortium name="Lawrence Berkeley National Laboratory"/>
            <person name="Steindorff A."/>
            <person name="Hensen N."/>
            <person name="Bonometti L."/>
            <person name="Westerberg I."/>
            <person name="Brannstrom I.O."/>
            <person name="Guillou S."/>
            <person name="Cros-Aarteil S."/>
            <person name="Calhoun S."/>
            <person name="Haridas S."/>
            <person name="Kuo A."/>
            <person name="Mondo S."/>
            <person name="Pangilinan J."/>
            <person name="Riley R."/>
            <person name="Labutti K."/>
            <person name="Andreopoulos B."/>
            <person name="Lipzen A."/>
            <person name="Chen C."/>
            <person name="Yanf M."/>
            <person name="Daum C."/>
            <person name="Ng V."/>
            <person name="Clum A."/>
            <person name="Ohm R."/>
            <person name="Martin F."/>
            <person name="Silar P."/>
            <person name="Natvig D."/>
            <person name="Lalanne C."/>
            <person name="Gautier V."/>
            <person name="Ament-Velasquez S.L."/>
            <person name="Kruys A."/>
            <person name="Hutchinson M.I."/>
            <person name="Powell A.J."/>
            <person name="Barry K."/>
            <person name="Miller A.N."/>
            <person name="Grigoriev I.V."/>
            <person name="Debuchy R."/>
            <person name="Gladieux P."/>
            <person name="Thoren M.H."/>
            <person name="Johannesson H."/>
        </authorList>
    </citation>
    <scope>NUCLEOTIDE SEQUENCE</scope>
    <source>
        <strain evidence="9">CBS 538.74</strain>
    </source>
</reference>
<dbReference type="AlphaFoldDB" id="A0AAN6ZUV8"/>
<dbReference type="InterPro" id="IPR050131">
    <property type="entry name" value="Peptidase_S8_subtilisin-like"/>
</dbReference>
<protein>
    <recommendedName>
        <fullName evidence="8">Peptidase S8/S53 domain-containing protein</fullName>
    </recommendedName>
</protein>
<dbReference type="InterPro" id="IPR023827">
    <property type="entry name" value="Peptidase_S8_Asp-AS"/>
</dbReference>
<gene>
    <name evidence="9" type="ORF">C8A00DRAFT_16855</name>
</gene>
<dbReference type="PROSITE" id="PS51892">
    <property type="entry name" value="SUBTILASE"/>
    <property type="match status" value="1"/>
</dbReference>
<feature type="compositionally biased region" description="Basic and acidic residues" evidence="7">
    <location>
        <begin position="601"/>
        <end position="614"/>
    </location>
</feature>
<feature type="active site" description="Charge relay system" evidence="5">
    <location>
        <position position="702"/>
    </location>
</feature>
<dbReference type="InterPro" id="IPR023828">
    <property type="entry name" value="Peptidase_S8_Ser-AS"/>
</dbReference>
<dbReference type="Gene3D" id="3.40.50.200">
    <property type="entry name" value="Peptidase S8/S53 domain"/>
    <property type="match status" value="1"/>
</dbReference>
<dbReference type="InterPro" id="IPR015500">
    <property type="entry name" value="Peptidase_S8_subtilisin-rel"/>
</dbReference>
<reference evidence="9" key="1">
    <citation type="journal article" date="2023" name="Mol. Phylogenet. Evol.">
        <title>Genome-scale phylogeny and comparative genomics of the fungal order Sordariales.</title>
        <authorList>
            <person name="Hensen N."/>
            <person name="Bonometti L."/>
            <person name="Westerberg I."/>
            <person name="Brannstrom I.O."/>
            <person name="Guillou S."/>
            <person name="Cros-Aarteil S."/>
            <person name="Calhoun S."/>
            <person name="Haridas S."/>
            <person name="Kuo A."/>
            <person name="Mondo S."/>
            <person name="Pangilinan J."/>
            <person name="Riley R."/>
            <person name="LaButti K."/>
            <person name="Andreopoulos B."/>
            <person name="Lipzen A."/>
            <person name="Chen C."/>
            <person name="Yan M."/>
            <person name="Daum C."/>
            <person name="Ng V."/>
            <person name="Clum A."/>
            <person name="Steindorff A."/>
            <person name="Ohm R.A."/>
            <person name="Martin F."/>
            <person name="Silar P."/>
            <person name="Natvig D.O."/>
            <person name="Lalanne C."/>
            <person name="Gautier V."/>
            <person name="Ament-Velasquez S.L."/>
            <person name="Kruys A."/>
            <person name="Hutchinson M.I."/>
            <person name="Powell A.J."/>
            <person name="Barry K."/>
            <person name="Miller A.N."/>
            <person name="Grigoriev I.V."/>
            <person name="Debuchy R."/>
            <person name="Gladieux P."/>
            <person name="Hiltunen Thoren M."/>
            <person name="Johannesson H."/>
        </authorList>
    </citation>
    <scope>NUCLEOTIDE SEQUENCE</scope>
    <source>
        <strain evidence="9">CBS 538.74</strain>
    </source>
</reference>
<dbReference type="PRINTS" id="PR00723">
    <property type="entry name" value="SUBTILISIN"/>
</dbReference>
<feature type="compositionally biased region" description="Basic and acidic residues" evidence="7">
    <location>
        <begin position="445"/>
        <end position="454"/>
    </location>
</feature>
<evidence type="ECO:0000256" key="3">
    <source>
        <dbReference type="ARBA" id="ARBA00022801"/>
    </source>
</evidence>
<feature type="compositionally biased region" description="Basic and acidic residues" evidence="7">
    <location>
        <begin position="358"/>
        <end position="368"/>
    </location>
</feature>
<evidence type="ECO:0000256" key="1">
    <source>
        <dbReference type="ARBA" id="ARBA00011073"/>
    </source>
</evidence>
<evidence type="ECO:0000256" key="7">
    <source>
        <dbReference type="SAM" id="MobiDB-lite"/>
    </source>
</evidence>
<feature type="region of interest" description="Disordered" evidence="7">
    <location>
        <begin position="270"/>
        <end position="621"/>
    </location>
</feature>
<dbReference type="PANTHER" id="PTHR43806:SF11">
    <property type="entry name" value="CEREVISIN-RELATED"/>
    <property type="match status" value="1"/>
</dbReference>
<dbReference type="SUPFAM" id="SSF48452">
    <property type="entry name" value="TPR-like"/>
    <property type="match status" value="1"/>
</dbReference>
<feature type="domain" description="Peptidase S8/S53" evidence="8">
    <location>
        <begin position="653"/>
        <end position="907"/>
    </location>
</feature>
<evidence type="ECO:0000256" key="4">
    <source>
        <dbReference type="ARBA" id="ARBA00022825"/>
    </source>
</evidence>
<proteinExistence type="inferred from homology"/>
<keyword evidence="4 5" id="KW-0720">Serine protease</keyword>
<feature type="compositionally biased region" description="Basic and acidic residues" evidence="7">
    <location>
        <begin position="271"/>
        <end position="346"/>
    </location>
</feature>
<evidence type="ECO:0000259" key="8">
    <source>
        <dbReference type="Pfam" id="PF00082"/>
    </source>
</evidence>
<dbReference type="PROSITE" id="PS00138">
    <property type="entry name" value="SUBTILASE_SER"/>
    <property type="match status" value="1"/>
</dbReference>
<accession>A0AAN6ZUV8</accession>
<evidence type="ECO:0000313" key="9">
    <source>
        <dbReference type="EMBL" id="KAK4151792.1"/>
    </source>
</evidence>
<dbReference type="Proteomes" id="UP001302745">
    <property type="component" value="Unassembled WGS sequence"/>
</dbReference>
<comment type="caution">
    <text evidence="9">The sequence shown here is derived from an EMBL/GenBank/DDBJ whole genome shotgun (WGS) entry which is preliminary data.</text>
</comment>
<keyword evidence="2 5" id="KW-0645">Protease</keyword>
<evidence type="ECO:0000313" key="10">
    <source>
        <dbReference type="Proteomes" id="UP001302745"/>
    </source>
</evidence>
<dbReference type="PROSITE" id="PS00136">
    <property type="entry name" value="SUBTILASE_ASP"/>
    <property type="match status" value="1"/>
</dbReference>
<dbReference type="InterPro" id="IPR000209">
    <property type="entry name" value="Peptidase_S8/S53_dom"/>
</dbReference>
<keyword evidence="10" id="KW-1185">Reference proteome</keyword>
<dbReference type="Gene3D" id="1.25.40.10">
    <property type="entry name" value="Tetratricopeptide repeat domain"/>
    <property type="match status" value="1"/>
</dbReference>
<dbReference type="GO" id="GO:0004252">
    <property type="term" value="F:serine-type endopeptidase activity"/>
    <property type="evidence" value="ECO:0007669"/>
    <property type="project" value="UniProtKB-UniRule"/>
</dbReference>
<evidence type="ECO:0000256" key="2">
    <source>
        <dbReference type="ARBA" id="ARBA00022670"/>
    </source>
</evidence>
<dbReference type="GO" id="GO:0006508">
    <property type="term" value="P:proteolysis"/>
    <property type="evidence" value="ECO:0007669"/>
    <property type="project" value="UniProtKB-KW"/>
</dbReference>
<feature type="active site" description="Charge relay system" evidence="5">
    <location>
        <position position="662"/>
    </location>
</feature>
<name>A0AAN6ZUV8_9PEZI</name>
<organism evidence="9 10">
    <name type="scientific">Chaetomidium leptoderma</name>
    <dbReference type="NCBI Taxonomy" id="669021"/>
    <lineage>
        <taxon>Eukaryota</taxon>
        <taxon>Fungi</taxon>
        <taxon>Dikarya</taxon>
        <taxon>Ascomycota</taxon>
        <taxon>Pezizomycotina</taxon>
        <taxon>Sordariomycetes</taxon>
        <taxon>Sordariomycetidae</taxon>
        <taxon>Sordariales</taxon>
        <taxon>Chaetomiaceae</taxon>
        <taxon>Chaetomidium</taxon>
    </lineage>
</organism>
<keyword evidence="3 5" id="KW-0378">Hydrolase</keyword>
<dbReference type="Pfam" id="PF00082">
    <property type="entry name" value="Peptidase_S8"/>
    <property type="match status" value="1"/>
</dbReference>
<feature type="active site" description="Charge relay system" evidence="5">
    <location>
        <position position="889"/>
    </location>
</feature>
<feature type="compositionally biased region" description="Polar residues" evidence="7">
    <location>
        <begin position="414"/>
        <end position="428"/>
    </location>
</feature>
<feature type="compositionally biased region" description="Low complexity" evidence="7">
    <location>
        <begin position="552"/>
        <end position="565"/>
    </location>
</feature>
<feature type="compositionally biased region" description="Polar residues" evidence="7">
    <location>
        <begin position="434"/>
        <end position="444"/>
    </location>
</feature>